<evidence type="ECO:0000256" key="18">
    <source>
        <dbReference type="ARBA" id="ARBA00049152"/>
    </source>
</evidence>
<feature type="zinc finger region" description="C4-type" evidence="20">
    <location>
        <begin position="37"/>
        <end position="59"/>
    </location>
</feature>
<evidence type="ECO:0000256" key="9">
    <source>
        <dbReference type="ARBA" id="ARBA00022723"/>
    </source>
</evidence>
<dbReference type="EMBL" id="JACOOY010000009">
    <property type="protein sequence ID" value="MBC5665275.1"/>
    <property type="molecule type" value="Genomic_DNA"/>
</dbReference>
<evidence type="ECO:0000313" key="23">
    <source>
        <dbReference type="EMBL" id="MBC5665275.1"/>
    </source>
</evidence>
<protein>
    <recommendedName>
        <fullName evidence="19 20">Multifunctional fusion protein</fullName>
    </recommendedName>
    <domain>
        <recommendedName>
            <fullName evidence="19">Acetyl-coenzyme A carboxylase carboxyl transferase subunit alpha</fullName>
            <shortName evidence="19">ACCase subunit alpha</shortName>
            <shortName evidence="19">Acetyl-CoA carboxylase carboxyltransferase subunit alpha</shortName>
            <ecNumber evidence="19">2.1.3.15</ecNumber>
        </recommendedName>
    </domain>
    <domain>
        <recommendedName>
            <fullName evidence="20">Acetyl-coenzyme A carboxylase carboxyl transferase subunit beta</fullName>
            <shortName evidence="20">ACCase subunit beta</shortName>
            <shortName evidence="20">Acetyl-CoA carboxylase carboxyltransferase subunit beta</shortName>
        </recommendedName>
    </domain>
</protein>
<dbReference type="SUPFAM" id="SSF52096">
    <property type="entry name" value="ClpP/crotonase"/>
    <property type="match status" value="2"/>
</dbReference>
<keyword evidence="14 19" id="KW-0067">ATP-binding</keyword>
<comment type="similarity">
    <text evidence="4">In the N-terminal section; belongs to the AccD/PCCB family.</text>
</comment>
<evidence type="ECO:0000256" key="2">
    <source>
        <dbReference type="ARBA" id="ARBA00004956"/>
    </source>
</evidence>
<dbReference type="InterPro" id="IPR001095">
    <property type="entry name" value="Acetyl_CoA_COase_a_su"/>
</dbReference>
<evidence type="ECO:0000256" key="4">
    <source>
        <dbReference type="ARBA" id="ARBA00010284"/>
    </source>
</evidence>
<dbReference type="InterPro" id="IPR011763">
    <property type="entry name" value="COA_CT_C"/>
</dbReference>
<dbReference type="Proteomes" id="UP000647235">
    <property type="component" value="Unassembled WGS sequence"/>
</dbReference>
<feature type="binding site" evidence="20">
    <location>
        <position position="40"/>
    </location>
    <ligand>
        <name>Zn(2+)</name>
        <dbReference type="ChEBI" id="CHEBI:29105"/>
    </ligand>
</feature>
<evidence type="ECO:0000256" key="10">
    <source>
        <dbReference type="ARBA" id="ARBA00022741"/>
    </source>
</evidence>
<evidence type="ECO:0000256" key="3">
    <source>
        <dbReference type="ARBA" id="ARBA00006276"/>
    </source>
</evidence>
<comment type="similarity">
    <text evidence="20">Belongs to the AccD/PCCB family.</text>
</comment>
<evidence type="ECO:0000259" key="22">
    <source>
        <dbReference type="PROSITE" id="PS50989"/>
    </source>
</evidence>
<dbReference type="PROSITE" id="PS50989">
    <property type="entry name" value="COA_CT_CTER"/>
    <property type="match status" value="1"/>
</dbReference>
<keyword evidence="9 20" id="KW-0479">Metal-binding</keyword>
<evidence type="ECO:0000256" key="1">
    <source>
        <dbReference type="ARBA" id="ARBA00004496"/>
    </source>
</evidence>
<name>A0ABR7EXE8_9FIRM</name>
<dbReference type="InterPro" id="IPR029045">
    <property type="entry name" value="ClpP/crotonase-like_dom_sf"/>
</dbReference>
<dbReference type="NCBIfam" id="TIGR00513">
    <property type="entry name" value="accA"/>
    <property type="match status" value="1"/>
</dbReference>
<organism evidence="23 24">
    <name type="scientific">Dorea hominis</name>
    <dbReference type="NCBI Taxonomy" id="2763040"/>
    <lineage>
        <taxon>Bacteria</taxon>
        <taxon>Bacillati</taxon>
        <taxon>Bacillota</taxon>
        <taxon>Clostridia</taxon>
        <taxon>Lachnospirales</taxon>
        <taxon>Lachnospiraceae</taxon>
        <taxon>Dorea</taxon>
    </lineage>
</organism>
<keyword evidence="8 19" id="KW-0808">Transferase</keyword>
<evidence type="ECO:0000256" key="5">
    <source>
        <dbReference type="ARBA" id="ARBA00011664"/>
    </source>
</evidence>
<dbReference type="PANTHER" id="PTHR42853:SF3">
    <property type="entry name" value="ACETYL-COENZYME A CARBOXYLASE CARBOXYL TRANSFERASE SUBUNIT ALPHA, CHLOROPLASTIC"/>
    <property type="match status" value="1"/>
</dbReference>
<comment type="similarity">
    <text evidence="19">Belongs to the AccA family.</text>
</comment>
<comment type="subcellular location">
    <subcellularLocation>
        <location evidence="1 19">Cytoplasm</location>
    </subcellularLocation>
</comment>
<comment type="function">
    <text evidence="19">Component of the acetyl coenzyme A carboxylase (ACC) complex. First, biotin carboxylase catalyzes the carboxylation of biotin on its carrier protein (BCCP) and then the CO(2) group is transferred by the carboxyltransferase to acetyl-CoA to form malonyl-CoA.</text>
</comment>
<keyword evidence="23" id="KW-0436">Ligase</keyword>
<keyword evidence="15 19" id="KW-0443">Lipid metabolism</keyword>
<accession>A0ABR7EXE8</accession>
<dbReference type="Pfam" id="PF03255">
    <property type="entry name" value="ACCA"/>
    <property type="match status" value="1"/>
</dbReference>
<dbReference type="HAMAP" id="MF_01395">
    <property type="entry name" value="AcetylCoA_CT_beta"/>
    <property type="match status" value="1"/>
</dbReference>
<comment type="caution">
    <text evidence="23">The sequence shown here is derived from an EMBL/GenBank/DDBJ whole genome shotgun (WGS) entry which is preliminary data.</text>
</comment>
<dbReference type="RefSeq" id="WP_186855836.1">
    <property type="nucleotide sequence ID" value="NZ_JACOOY010000009.1"/>
</dbReference>
<comment type="similarity">
    <text evidence="3">In the C-terminal section; belongs to the AccA family.</text>
</comment>
<dbReference type="EC" id="2.1.3.15" evidence="19"/>
<comment type="cofactor">
    <cofactor evidence="20">
        <name>Zn(2+)</name>
        <dbReference type="ChEBI" id="CHEBI:29105"/>
    </cofactor>
    <text evidence="20">Binds 1 zinc ion per subunit.</text>
</comment>
<feature type="binding site" evidence="20">
    <location>
        <position position="59"/>
    </location>
    <ligand>
        <name>Zn(2+)</name>
        <dbReference type="ChEBI" id="CHEBI:29105"/>
    </ligand>
</feature>
<feature type="domain" description="CoA carboxyltransferase C-terminal" evidence="22">
    <location>
        <begin position="334"/>
        <end position="585"/>
    </location>
</feature>
<evidence type="ECO:0000256" key="14">
    <source>
        <dbReference type="ARBA" id="ARBA00022840"/>
    </source>
</evidence>
<keyword evidence="16 19" id="KW-0275">Fatty acid biosynthesis</keyword>
<evidence type="ECO:0000256" key="11">
    <source>
        <dbReference type="ARBA" id="ARBA00022771"/>
    </source>
</evidence>
<proteinExistence type="inferred from homology"/>
<keyword evidence="11 20" id="KW-0863">Zinc-finger</keyword>
<reference evidence="23 24" key="1">
    <citation type="submission" date="2020-08" db="EMBL/GenBank/DDBJ databases">
        <title>Genome public.</title>
        <authorList>
            <person name="Liu C."/>
            <person name="Sun Q."/>
        </authorList>
    </citation>
    <scope>NUCLEOTIDE SEQUENCE [LARGE SCALE GENOMIC DNA]</scope>
    <source>
        <strain evidence="23 24">NSJ-36</strain>
    </source>
</reference>
<evidence type="ECO:0000256" key="7">
    <source>
        <dbReference type="ARBA" id="ARBA00022516"/>
    </source>
</evidence>
<comment type="pathway">
    <text evidence="2 19">Lipid metabolism; malonyl-CoA biosynthesis; malonyl-CoA from acetyl-CoA: step 1/1.</text>
</comment>
<dbReference type="InterPro" id="IPR041010">
    <property type="entry name" value="Znf-ACC"/>
</dbReference>
<evidence type="ECO:0000256" key="13">
    <source>
        <dbReference type="ARBA" id="ARBA00022833"/>
    </source>
</evidence>
<evidence type="ECO:0000313" key="24">
    <source>
        <dbReference type="Proteomes" id="UP000647235"/>
    </source>
</evidence>
<evidence type="ECO:0000256" key="17">
    <source>
        <dbReference type="ARBA" id="ARBA00025280"/>
    </source>
</evidence>
<dbReference type="Gene3D" id="3.90.226.10">
    <property type="entry name" value="2-enoyl-CoA Hydratase, Chain A, domain 1"/>
    <property type="match status" value="2"/>
</dbReference>
<dbReference type="HAMAP" id="MF_00823">
    <property type="entry name" value="AcetylCoA_CT_alpha"/>
    <property type="match status" value="1"/>
</dbReference>
<comment type="function">
    <text evidence="17 20">Component of the acetyl coenzyme A carboxylase (ACC) complex. Biotin carboxylase (BC) catalyzes the carboxylation of biotin on its carrier protein (BCCP) and then the CO(2) group is transferred by the transcarboxylase to acetyl-CoA to form malonyl-CoA.</text>
</comment>
<evidence type="ECO:0000256" key="8">
    <source>
        <dbReference type="ARBA" id="ARBA00022679"/>
    </source>
</evidence>
<evidence type="ECO:0000256" key="15">
    <source>
        <dbReference type="ARBA" id="ARBA00023098"/>
    </source>
</evidence>
<evidence type="ECO:0000256" key="20">
    <source>
        <dbReference type="HAMAP-Rule" id="MF_01395"/>
    </source>
</evidence>
<dbReference type="InterPro" id="IPR011762">
    <property type="entry name" value="COA_CT_N"/>
</dbReference>
<keyword evidence="6 19" id="KW-0963">Cytoplasm</keyword>
<dbReference type="NCBIfam" id="NF004344">
    <property type="entry name" value="PRK05724.1"/>
    <property type="match status" value="1"/>
</dbReference>
<evidence type="ECO:0000259" key="21">
    <source>
        <dbReference type="PROSITE" id="PS50980"/>
    </source>
</evidence>
<keyword evidence="24" id="KW-1185">Reference proteome</keyword>
<evidence type="ECO:0000256" key="19">
    <source>
        <dbReference type="HAMAP-Rule" id="MF_00823"/>
    </source>
</evidence>
<dbReference type="GO" id="GO:0003989">
    <property type="term" value="F:acetyl-CoA carboxylase activity"/>
    <property type="evidence" value="ECO:0007669"/>
    <property type="project" value="UniProtKB-EC"/>
</dbReference>
<comment type="catalytic activity">
    <reaction evidence="18 19">
        <text>N(6)-carboxybiotinyl-L-lysyl-[protein] + acetyl-CoA = N(6)-biotinyl-L-lysyl-[protein] + malonyl-CoA</text>
        <dbReference type="Rhea" id="RHEA:54728"/>
        <dbReference type="Rhea" id="RHEA-COMP:10505"/>
        <dbReference type="Rhea" id="RHEA-COMP:10506"/>
        <dbReference type="ChEBI" id="CHEBI:57288"/>
        <dbReference type="ChEBI" id="CHEBI:57384"/>
        <dbReference type="ChEBI" id="CHEBI:83144"/>
        <dbReference type="ChEBI" id="CHEBI:83145"/>
        <dbReference type="EC" id="2.1.3.15"/>
    </reaction>
</comment>
<dbReference type="Pfam" id="PF17848">
    <property type="entry name" value="Zn_ribbon_ACC"/>
    <property type="match status" value="1"/>
</dbReference>
<dbReference type="NCBIfam" id="TIGR00515">
    <property type="entry name" value="accD"/>
    <property type="match status" value="1"/>
</dbReference>
<feature type="domain" description="CoA carboxyltransferase N-terminal" evidence="21">
    <location>
        <begin position="33"/>
        <end position="299"/>
    </location>
</feature>
<dbReference type="PROSITE" id="PS50980">
    <property type="entry name" value="COA_CT_NTER"/>
    <property type="match status" value="1"/>
</dbReference>
<gene>
    <name evidence="19" type="primary">accA</name>
    <name evidence="20" type="synonym">accD</name>
    <name evidence="23" type="ORF">H8S07_08285</name>
</gene>
<dbReference type="NCBIfam" id="NF041504">
    <property type="entry name" value="AccA_sub"/>
    <property type="match status" value="1"/>
</dbReference>
<sequence>MKLDNMFKKTRQISGRKNYIHLGGRKPEVPEGLLRKCNKCGGAIIAEDVKREYFICPKCGGYFRVHAYRRIEMIADENSFEEWDMDLQTENPLDYKGYEEKIEKLQEKTGLREAVVTGKATILGEPAVLAVCDGRFMMASMGEIVGEKITRAVERATRQELPVIIFACSGGARMQEGIVSLMQMAKTSAALKRHSDAGLLYISVLTDPTTGGVTASFAMLGDIILAEPKALIGFAGPRVIEQTIGQKLPKGFQRSEFLLEHGFIDQIVERPKMRETLGRILEFHGKVQTDIEDTIDKTAGETASQTGDQAVEQATGKIVSKTTVHTADEIKSKDSEDIVDKAQTQKINAWDRVLLSRRKNRPVGSDYIRMLFQDFTEFHGDRLYGDDPAIIGGIAYFKERPVTVIAQEKGTNTKENIMRNFAMPSPEGYRKALRLMKQAEKFHRPVICFVDTPGAFCGLEAEERGQGEAIARNLYELSGLKTPVLSIVIGEGGSGGALALAVADEVWMLENSIYSILSPEGFASILWKDSTKAKEAAKVMKLTADDLKKMGVIECVLEEPEQYTVQTMKPVADQLREKVEAFIENYEQMPEQKLTEHRYQRFRKM</sequence>
<feature type="binding site" evidence="20">
    <location>
        <position position="56"/>
    </location>
    <ligand>
        <name>Zn(2+)</name>
        <dbReference type="ChEBI" id="CHEBI:29105"/>
    </ligand>
</feature>
<keyword evidence="7 19" id="KW-0444">Lipid biosynthesis</keyword>
<evidence type="ECO:0000256" key="16">
    <source>
        <dbReference type="ARBA" id="ARBA00023160"/>
    </source>
</evidence>
<feature type="binding site" evidence="20">
    <location>
        <position position="37"/>
    </location>
    <ligand>
        <name>Zn(2+)</name>
        <dbReference type="ChEBI" id="CHEBI:29105"/>
    </ligand>
</feature>
<dbReference type="InterPro" id="IPR000438">
    <property type="entry name" value="Acetyl_CoA_COase_Trfase_b_su"/>
</dbReference>
<comment type="subunit">
    <text evidence="19">Acetyl-CoA carboxylase is a heterohexamer composed of biotin carboxyl carrier protein (AccB), biotin carboxylase (AccC) and two subunits each of ACCase subunit alpha (AccA) and ACCase subunit beta (AccD).</text>
</comment>
<comment type="subunit">
    <text evidence="5">Acetyl-CoA carboxylase is a heterotetramer composed of biotin carboxyl carrier protein (AccB), biotin carboxylase (AccC) and two subunits of ACCase subunit beta/alpha.</text>
</comment>
<evidence type="ECO:0000256" key="12">
    <source>
        <dbReference type="ARBA" id="ARBA00022832"/>
    </source>
</evidence>
<evidence type="ECO:0000256" key="6">
    <source>
        <dbReference type="ARBA" id="ARBA00022490"/>
    </source>
</evidence>
<keyword evidence="10 19" id="KW-0547">Nucleotide-binding</keyword>
<keyword evidence="13 20" id="KW-0862">Zinc</keyword>
<keyword evidence="12 19" id="KW-0276">Fatty acid metabolism</keyword>
<dbReference type="PRINTS" id="PR01069">
    <property type="entry name" value="ACCCTRFRASEA"/>
</dbReference>
<dbReference type="PANTHER" id="PTHR42853">
    <property type="entry name" value="ACETYL-COENZYME A CARBOXYLASE CARBOXYL TRANSFERASE SUBUNIT ALPHA"/>
    <property type="match status" value="1"/>
</dbReference>